<dbReference type="InterPro" id="IPR025332">
    <property type="entry name" value="DUF4238"/>
</dbReference>
<comment type="caution">
    <text evidence="1">The sequence shown here is derived from an EMBL/GenBank/DDBJ whole genome shotgun (WGS) entry which is preliminary data.</text>
</comment>
<evidence type="ECO:0000313" key="1">
    <source>
        <dbReference type="EMBL" id="RKS75148.1"/>
    </source>
</evidence>
<gene>
    <name evidence="1" type="ORF">BDK61_4689</name>
</gene>
<dbReference type="AlphaFoldDB" id="A0A495QQC1"/>
<name>A0A495QQC1_9EURY</name>
<sequence length="378" mass="43874">MPERKNQHYVPKHYLRAWADNERINVFPLSKGESFPDNTSSICSRSYFYGNPPIVEDELQHVDGDHASSVRELRNNNLSDLSPRQIKLLLSFITTQRSRTKATKKDIRAGEDFLRDAIRDDLKHDRYENLITWDPELTPEEREDTMVDASLLGTHHYVIGLGIFGYHVIKDLEAVMLCNLTEQEFVTSDVPIVFDNPRYKPYYGTVAGLSNRGVQIYCPISPDQLLLLYDPQIYNIRSNHKQQTLIKNPDVVNQFNLTQFHNAENTVLFHNSTKDYIQDLHSRIDEVRRRQQITVPMATEEMEMVEVEKTPPYQLPKISPDIPGSNTVESFNYTKERPTSEPWEGRNLVRKMFSEAKSRDIGLIYTIRVFREHLGSTS</sequence>
<dbReference type="Pfam" id="PF14022">
    <property type="entry name" value="DUF4238"/>
    <property type="match status" value="1"/>
</dbReference>
<keyword evidence="2" id="KW-1185">Reference proteome</keyword>
<reference evidence="1 2" key="1">
    <citation type="submission" date="2018-10" db="EMBL/GenBank/DDBJ databases">
        <title>Genomic Encyclopedia of Archaeal and Bacterial Type Strains, Phase II (KMG-II): from individual species to whole genera.</title>
        <authorList>
            <person name="Goeker M."/>
        </authorList>
    </citation>
    <scope>NUCLEOTIDE SEQUENCE [LARGE SCALE GENOMIC DNA]</scope>
    <source>
        <strain evidence="1 2">DSM 11927</strain>
    </source>
</reference>
<accession>A0A495QQC1</accession>
<evidence type="ECO:0000313" key="2">
    <source>
        <dbReference type="Proteomes" id="UP000268233"/>
    </source>
</evidence>
<organism evidence="1 2">
    <name type="scientific">Haloarcula quadrata</name>
    <dbReference type="NCBI Taxonomy" id="182779"/>
    <lineage>
        <taxon>Archaea</taxon>
        <taxon>Methanobacteriati</taxon>
        <taxon>Methanobacteriota</taxon>
        <taxon>Stenosarchaea group</taxon>
        <taxon>Halobacteria</taxon>
        <taxon>Halobacteriales</taxon>
        <taxon>Haloarculaceae</taxon>
        <taxon>Haloarcula</taxon>
    </lineage>
</organism>
<protein>
    <submittedName>
        <fullName evidence="1">Uncharacterized protein DUF4238</fullName>
    </submittedName>
</protein>
<dbReference type="EMBL" id="RBWW01000004">
    <property type="protein sequence ID" value="RKS75148.1"/>
    <property type="molecule type" value="Genomic_DNA"/>
</dbReference>
<dbReference type="Proteomes" id="UP000268233">
    <property type="component" value="Unassembled WGS sequence"/>
</dbReference>
<dbReference type="RefSeq" id="WP_121304815.1">
    <property type="nucleotide sequence ID" value="NZ_RBWW01000004.1"/>
</dbReference>
<proteinExistence type="predicted"/>